<accession>A0A919YAU0</accession>
<dbReference type="Pfam" id="PF14198">
    <property type="entry name" value="TnpV"/>
    <property type="match status" value="1"/>
</dbReference>
<dbReference type="EMBL" id="BORT01000007">
    <property type="protein sequence ID" value="GIO47359.1"/>
    <property type="molecule type" value="Genomic_DNA"/>
</dbReference>
<keyword evidence="2" id="KW-1185">Reference proteome</keyword>
<dbReference type="Proteomes" id="UP000682811">
    <property type="component" value="Unassembled WGS sequence"/>
</dbReference>
<protein>
    <submittedName>
        <fullName evidence="1">TnpV protein</fullName>
    </submittedName>
</protein>
<evidence type="ECO:0000313" key="2">
    <source>
        <dbReference type="Proteomes" id="UP000682811"/>
    </source>
</evidence>
<comment type="caution">
    <text evidence="1">The sequence shown here is derived from an EMBL/GenBank/DDBJ whole genome shotgun (WGS) entry which is preliminary data.</text>
</comment>
<dbReference type="AlphaFoldDB" id="A0A919YAU0"/>
<dbReference type="InterPro" id="IPR026989">
    <property type="entry name" value="TnpV"/>
</dbReference>
<reference evidence="1 2" key="1">
    <citation type="submission" date="2021-03" db="EMBL/GenBank/DDBJ databases">
        <title>Antimicrobial resistance genes in bacteria isolated from Japanese honey, and their potential for conferring macrolide and lincosamide resistance in the American foulbrood pathogen Paenibacillus larvae.</title>
        <authorList>
            <person name="Okamoto M."/>
            <person name="Kumagai M."/>
            <person name="Kanamori H."/>
            <person name="Takamatsu D."/>
        </authorList>
    </citation>
    <scope>NUCLEOTIDE SEQUENCE [LARGE SCALE GENOMIC DNA]</scope>
    <source>
        <strain evidence="1 2">J34TS1</strain>
    </source>
</reference>
<evidence type="ECO:0000313" key="1">
    <source>
        <dbReference type="EMBL" id="GIO47359.1"/>
    </source>
</evidence>
<name>A0A919YAU0_9BACL</name>
<sequence length="124" mass="14603">MNHPDKPKLTYHEIDGLLYPNLHISNEATTEQQPLGKFGRLALNHLRNHHPQRFQILQMEGNLMKKMQQVEQEALERMEQLTDQLLRLHPMPQTDDTLKRAQHLNQIKSTAEELVMNDIILKPR</sequence>
<organism evidence="1 2">
    <name type="scientific">Paenibacillus azoreducens</name>
    <dbReference type="NCBI Taxonomy" id="116718"/>
    <lineage>
        <taxon>Bacteria</taxon>
        <taxon>Bacillati</taxon>
        <taxon>Bacillota</taxon>
        <taxon>Bacilli</taxon>
        <taxon>Bacillales</taxon>
        <taxon>Paenibacillaceae</taxon>
        <taxon>Paenibacillus</taxon>
    </lineage>
</organism>
<dbReference type="RefSeq" id="WP_212978220.1">
    <property type="nucleotide sequence ID" value="NZ_AP025343.1"/>
</dbReference>
<proteinExistence type="predicted"/>
<gene>
    <name evidence="1" type="ORF">J34TS1_21240</name>
</gene>